<protein>
    <submittedName>
        <fullName evidence="2">Uncharacterized protein</fullName>
    </submittedName>
</protein>
<feature type="compositionally biased region" description="Acidic residues" evidence="1">
    <location>
        <begin position="30"/>
        <end position="42"/>
    </location>
</feature>
<feature type="compositionally biased region" description="Basic and acidic residues" evidence="1">
    <location>
        <begin position="232"/>
        <end position="242"/>
    </location>
</feature>
<name>A0A218YY05_9HELO</name>
<keyword evidence="3" id="KW-1185">Reference proteome</keyword>
<evidence type="ECO:0000313" key="3">
    <source>
        <dbReference type="Proteomes" id="UP000242519"/>
    </source>
</evidence>
<organism evidence="2 3">
    <name type="scientific">Diplocarpon coronariae</name>
    <dbReference type="NCBI Taxonomy" id="2795749"/>
    <lineage>
        <taxon>Eukaryota</taxon>
        <taxon>Fungi</taxon>
        <taxon>Dikarya</taxon>
        <taxon>Ascomycota</taxon>
        <taxon>Pezizomycotina</taxon>
        <taxon>Leotiomycetes</taxon>
        <taxon>Helotiales</taxon>
        <taxon>Drepanopezizaceae</taxon>
        <taxon>Diplocarpon</taxon>
    </lineage>
</organism>
<proteinExistence type="predicted"/>
<evidence type="ECO:0000313" key="2">
    <source>
        <dbReference type="EMBL" id="OWO99904.1"/>
    </source>
</evidence>
<feature type="region of interest" description="Disordered" evidence="1">
    <location>
        <begin position="1"/>
        <end position="99"/>
    </location>
</feature>
<dbReference type="InParanoid" id="A0A218YY05"/>
<evidence type="ECO:0000256" key="1">
    <source>
        <dbReference type="SAM" id="MobiDB-lite"/>
    </source>
</evidence>
<comment type="caution">
    <text evidence="2">The sequence shown here is derived from an EMBL/GenBank/DDBJ whole genome shotgun (WGS) entry which is preliminary data.</text>
</comment>
<dbReference type="AlphaFoldDB" id="A0A218YY05"/>
<reference evidence="2 3" key="1">
    <citation type="submission" date="2017-04" db="EMBL/GenBank/DDBJ databases">
        <title>Draft genome sequence of Marssonina coronaria NL1: causal agent of apple blotch.</title>
        <authorList>
            <person name="Cheng Q."/>
        </authorList>
    </citation>
    <scope>NUCLEOTIDE SEQUENCE [LARGE SCALE GENOMIC DNA]</scope>
    <source>
        <strain evidence="2 3">NL1</strain>
    </source>
</reference>
<feature type="compositionally biased region" description="Basic and acidic residues" evidence="1">
    <location>
        <begin position="267"/>
        <end position="284"/>
    </location>
</feature>
<accession>A0A218YY05</accession>
<dbReference type="Proteomes" id="UP000242519">
    <property type="component" value="Unassembled WGS sequence"/>
</dbReference>
<gene>
    <name evidence="2" type="ORF">B2J93_6959</name>
</gene>
<feature type="compositionally biased region" description="Basic and acidic residues" evidence="1">
    <location>
        <begin position="87"/>
        <end position="99"/>
    </location>
</feature>
<dbReference type="EMBL" id="MZNU01000342">
    <property type="protein sequence ID" value="OWO99904.1"/>
    <property type="molecule type" value="Genomic_DNA"/>
</dbReference>
<sequence length="334" mass="38269">MPDRTKYPPPPVDAMDSDDDLPFPASDVSDNTESDTIEEDEPAAPPPPAPPLFRSSAVLGKKVPLDWLRDESENENDEEKQSAPIKTKKDGTPMMRKDGAIIRESRPSKLRLLRNNLRRRLRQDISNQGETWVNPRPTRFRASEQRVWKTVVKAAQENKRLPANVDKAIAKVEAKGGTFLQGGHMVFVTLFKAVEFNRLHADLNEQSRELTKLREKSKADELKLKTLKEDNDKLKKQVDSRSTRQKRSAPSATITPAKRQRSSQLEWPDKIREDQRQRRDLKDPHDRKLTSAFDNLDELVDTAIEAIRAEGDPTNEKMKAFINRAENRSIYDFI</sequence>
<feature type="region of interest" description="Disordered" evidence="1">
    <location>
        <begin position="232"/>
        <end position="284"/>
    </location>
</feature>